<feature type="disulfide bond" evidence="1">
    <location>
        <begin position="143"/>
        <end position="152"/>
    </location>
</feature>
<feature type="chain" id="PRO_5020805497" description="EGF-like domain-containing protein" evidence="3">
    <location>
        <begin position="20"/>
        <end position="236"/>
    </location>
</feature>
<keyword evidence="6" id="KW-1185">Reference proteome</keyword>
<organism evidence="5 6">
    <name type="scientific">Steinernema carpocapsae</name>
    <name type="common">Entomopathogenic nematode</name>
    <dbReference type="NCBI Taxonomy" id="34508"/>
    <lineage>
        <taxon>Eukaryota</taxon>
        <taxon>Metazoa</taxon>
        <taxon>Ecdysozoa</taxon>
        <taxon>Nematoda</taxon>
        <taxon>Chromadorea</taxon>
        <taxon>Rhabditida</taxon>
        <taxon>Tylenchina</taxon>
        <taxon>Panagrolaimomorpha</taxon>
        <taxon>Strongyloidoidea</taxon>
        <taxon>Steinernematidae</taxon>
        <taxon>Steinernema</taxon>
    </lineage>
</organism>
<feature type="signal peptide" evidence="3">
    <location>
        <begin position="1"/>
        <end position="19"/>
    </location>
</feature>
<dbReference type="InterPro" id="IPR050906">
    <property type="entry name" value="Notch_signaling"/>
</dbReference>
<dbReference type="PROSITE" id="PS00022">
    <property type="entry name" value="EGF_1"/>
    <property type="match status" value="1"/>
</dbReference>
<name>A0A4U5N1Y7_STECR</name>
<reference evidence="5 6" key="1">
    <citation type="journal article" date="2015" name="Genome Biol.">
        <title>Comparative genomics of Steinernema reveals deeply conserved gene regulatory networks.</title>
        <authorList>
            <person name="Dillman A.R."/>
            <person name="Macchietto M."/>
            <person name="Porter C.F."/>
            <person name="Rogers A."/>
            <person name="Williams B."/>
            <person name="Antoshechkin I."/>
            <person name="Lee M.M."/>
            <person name="Goodwin Z."/>
            <person name="Lu X."/>
            <person name="Lewis E.E."/>
            <person name="Goodrich-Blair H."/>
            <person name="Stock S.P."/>
            <person name="Adams B.J."/>
            <person name="Sternberg P.W."/>
            <person name="Mortazavi A."/>
        </authorList>
    </citation>
    <scope>NUCLEOTIDE SEQUENCE [LARGE SCALE GENOMIC DNA]</scope>
    <source>
        <strain evidence="5 6">ALL</strain>
    </source>
</reference>
<dbReference type="GO" id="GO:0005112">
    <property type="term" value="F:Notch binding"/>
    <property type="evidence" value="ECO:0007669"/>
    <property type="project" value="TreeGrafter"/>
</dbReference>
<keyword evidence="1" id="KW-0245">EGF-like domain</keyword>
<keyword evidence="2" id="KW-0472">Membrane</keyword>
<dbReference type="EMBL" id="AZBU02000005">
    <property type="protein sequence ID" value="TKR76113.1"/>
    <property type="molecule type" value="Genomic_DNA"/>
</dbReference>
<comment type="caution">
    <text evidence="5">The sequence shown here is derived from an EMBL/GenBank/DDBJ whole genome shotgun (WGS) entry which is preliminary data.</text>
</comment>
<evidence type="ECO:0000256" key="3">
    <source>
        <dbReference type="SAM" id="SignalP"/>
    </source>
</evidence>
<protein>
    <recommendedName>
        <fullName evidence="4">EGF-like domain-containing protein</fullName>
    </recommendedName>
</protein>
<sequence length="236" mass="26703">MTSSLSFLIFSVLVSYVNSSAYVEQNPCYNGGRQRHLRRPMHRHRHRRADVRFPSGNEVMESESEIAIDAELAGGLMHCICSYKYEGARCEKRIYTCGHGEKSRDASTHREYCRCHHDWTGNDCITPVCHNGLLDERDQRCLCEQGWTGTHCNIPVCGVHGLFVGGKCLCADGFERQFCDVPTATTLLHAATWSAAFSFPLMLVIIVIKMNRNEYRNFNKSLASMDSTKSLISLQK</sequence>
<evidence type="ECO:0000313" key="5">
    <source>
        <dbReference type="EMBL" id="TKR76113.1"/>
    </source>
</evidence>
<dbReference type="STRING" id="34508.A0A4U5N1Y7"/>
<keyword evidence="2" id="KW-1133">Transmembrane helix</keyword>
<dbReference type="PANTHER" id="PTHR24044">
    <property type="entry name" value="NOTCH LIGAND FAMILY MEMBER"/>
    <property type="match status" value="1"/>
</dbReference>
<reference evidence="5 6" key="2">
    <citation type="journal article" date="2019" name="G3 (Bethesda)">
        <title>Hybrid Assembly of the Genome of the Entomopathogenic Nematode Steinernema carpocapsae Identifies the X-Chromosome.</title>
        <authorList>
            <person name="Serra L."/>
            <person name="Macchietto M."/>
            <person name="Macias-Munoz A."/>
            <person name="McGill C.J."/>
            <person name="Rodriguez I.M."/>
            <person name="Rodriguez B."/>
            <person name="Murad R."/>
            <person name="Mortazavi A."/>
        </authorList>
    </citation>
    <scope>NUCLEOTIDE SEQUENCE [LARGE SCALE GENOMIC DNA]</scope>
    <source>
        <strain evidence="5 6">ALL</strain>
    </source>
</reference>
<dbReference type="PANTHER" id="PTHR24044:SF420">
    <property type="entry name" value="DELTA AND NOTCH-LIKE EPIDERMAL GROWTH FACTOR-RELATED RECEPTOR ISOFORM X1"/>
    <property type="match status" value="1"/>
</dbReference>
<feature type="transmembrane region" description="Helical" evidence="2">
    <location>
        <begin position="187"/>
        <end position="208"/>
    </location>
</feature>
<dbReference type="PROSITE" id="PS01186">
    <property type="entry name" value="EGF_2"/>
    <property type="match status" value="1"/>
</dbReference>
<dbReference type="InterPro" id="IPR000742">
    <property type="entry name" value="EGF"/>
</dbReference>
<evidence type="ECO:0000256" key="1">
    <source>
        <dbReference type="PROSITE-ProRule" id="PRU00076"/>
    </source>
</evidence>
<dbReference type="OrthoDB" id="10040561at2759"/>
<dbReference type="Gene3D" id="2.10.25.10">
    <property type="entry name" value="Laminin"/>
    <property type="match status" value="1"/>
</dbReference>
<comment type="caution">
    <text evidence="1">Lacks conserved residue(s) required for the propagation of feature annotation.</text>
</comment>
<evidence type="ECO:0000259" key="4">
    <source>
        <dbReference type="PROSITE" id="PS50026"/>
    </source>
</evidence>
<dbReference type="AlphaFoldDB" id="A0A4U5N1Y7"/>
<accession>A0A4U5N1Y7</accession>
<gene>
    <name evidence="5" type="ORF">L596_017306</name>
</gene>
<dbReference type="Proteomes" id="UP000298663">
    <property type="component" value="Unassembled WGS sequence"/>
</dbReference>
<keyword evidence="2" id="KW-0812">Transmembrane</keyword>
<keyword evidence="1" id="KW-1015">Disulfide bond</keyword>
<evidence type="ECO:0000313" key="6">
    <source>
        <dbReference type="Proteomes" id="UP000298663"/>
    </source>
</evidence>
<keyword evidence="3" id="KW-0732">Signal</keyword>
<dbReference type="PROSITE" id="PS50026">
    <property type="entry name" value="EGF_3"/>
    <property type="match status" value="1"/>
</dbReference>
<feature type="domain" description="EGF-like" evidence="4">
    <location>
        <begin position="120"/>
        <end position="153"/>
    </location>
</feature>
<evidence type="ECO:0000256" key="2">
    <source>
        <dbReference type="SAM" id="Phobius"/>
    </source>
</evidence>
<proteinExistence type="predicted"/>